<dbReference type="Gene3D" id="3.40.50.880">
    <property type="match status" value="1"/>
</dbReference>
<dbReference type="Pfam" id="PF01656">
    <property type="entry name" value="CbiA"/>
    <property type="match status" value="1"/>
</dbReference>
<dbReference type="GO" id="GO:0009236">
    <property type="term" value="P:cobalamin biosynthetic process"/>
    <property type="evidence" value="ECO:0007669"/>
    <property type="project" value="UniProtKB-UniRule"/>
</dbReference>
<dbReference type="PANTHER" id="PTHR21343">
    <property type="entry name" value="DETHIOBIOTIN SYNTHETASE"/>
    <property type="match status" value="1"/>
</dbReference>
<dbReference type="SUPFAM" id="SSF52317">
    <property type="entry name" value="Class I glutamine amidotransferase-like"/>
    <property type="match status" value="1"/>
</dbReference>
<evidence type="ECO:0000259" key="9">
    <source>
        <dbReference type="Pfam" id="PF07685"/>
    </source>
</evidence>
<dbReference type="UniPathway" id="UPA00148"/>
<dbReference type="NCBIfam" id="TIGR00313">
    <property type="entry name" value="cobQ"/>
    <property type="match status" value="1"/>
</dbReference>
<dbReference type="InterPro" id="IPR004459">
    <property type="entry name" value="CobQ_synth"/>
</dbReference>
<evidence type="ECO:0000256" key="4">
    <source>
        <dbReference type="ARBA" id="ARBA00022573"/>
    </source>
</evidence>
<dbReference type="InterPro" id="IPR047045">
    <property type="entry name" value="CobQ_N"/>
</dbReference>
<evidence type="ECO:0000256" key="3">
    <source>
        <dbReference type="ARBA" id="ARBA00019833"/>
    </source>
</evidence>
<dbReference type="AlphaFoldDB" id="A0A212K9F7"/>
<feature type="domain" description="CobQ/CobB/MinD/ParA nucleotide binding" evidence="8">
    <location>
        <begin position="4"/>
        <end position="236"/>
    </location>
</feature>
<evidence type="ECO:0000256" key="7">
    <source>
        <dbReference type="HAMAP-Rule" id="MF_00028"/>
    </source>
</evidence>
<dbReference type="Gene3D" id="3.40.50.300">
    <property type="entry name" value="P-loop containing nucleotide triphosphate hydrolases"/>
    <property type="match status" value="1"/>
</dbReference>
<dbReference type="InterPro" id="IPR027417">
    <property type="entry name" value="P-loop_NTPase"/>
</dbReference>
<dbReference type="InterPro" id="IPR033949">
    <property type="entry name" value="CobQ_GATase1"/>
</dbReference>
<evidence type="ECO:0000256" key="5">
    <source>
        <dbReference type="ARBA" id="ARBA00022962"/>
    </source>
</evidence>
<dbReference type="PROSITE" id="PS51274">
    <property type="entry name" value="GATASE_COBBQ"/>
    <property type="match status" value="1"/>
</dbReference>
<proteinExistence type="inferred from homology"/>
<reference evidence="10" key="1">
    <citation type="submission" date="2016-04" db="EMBL/GenBank/DDBJ databases">
        <authorList>
            <person name="Evans L.H."/>
            <person name="Alamgir A."/>
            <person name="Owens N."/>
            <person name="Weber N.D."/>
            <person name="Virtaneva K."/>
            <person name="Barbian K."/>
            <person name="Babar A."/>
            <person name="Rosenke K."/>
        </authorList>
    </citation>
    <scope>NUCLEOTIDE SEQUENCE</scope>
    <source>
        <strain evidence="10">86</strain>
    </source>
</reference>
<evidence type="ECO:0000256" key="6">
    <source>
        <dbReference type="ARBA" id="ARBA00025166"/>
    </source>
</evidence>
<accession>A0A212K9F7</accession>
<dbReference type="InterPro" id="IPR029062">
    <property type="entry name" value="Class_I_gatase-like"/>
</dbReference>
<comment type="similarity">
    <text evidence="2 7">Belongs to the CobB/CobQ family. CobQ subfamily.</text>
</comment>
<dbReference type="GO" id="GO:0015420">
    <property type="term" value="F:ABC-type vitamin B12 transporter activity"/>
    <property type="evidence" value="ECO:0007669"/>
    <property type="project" value="UniProtKB-UniRule"/>
</dbReference>
<feature type="domain" description="CobB/CobQ-like glutamine amidotransferase" evidence="9">
    <location>
        <begin position="254"/>
        <end position="437"/>
    </location>
</feature>
<dbReference type="CDD" id="cd01750">
    <property type="entry name" value="GATase1_CobQ"/>
    <property type="match status" value="1"/>
</dbReference>
<evidence type="ECO:0000259" key="8">
    <source>
        <dbReference type="Pfam" id="PF01656"/>
    </source>
</evidence>
<keyword evidence="4 7" id="KW-0169">Cobalamin biosynthesis</keyword>
<dbReference type="InterPro" id="IPR011698">
    <property type="entry name" value="GATase_3"/>
</dbReference>
<comment type="pathway">
    <text evidence="1 7">Cofactor biosynthesis; adenosylcobalamin biosynthesis.</text>
</comment>
<evidence type="ECO:0000256" key="2">
    <source>
        <dbReference type="ARBA" id="ARBA00006205"/>
    </source>
</evidence>
<evidence type="ECO:0000313" key="10">
    <source>
        <dbReference type="EMBL" id="SBW08272.1"/>
    </source>
</evidence>
<name>A0A212K9F7_9PROT</name>
<evidence type="ECO:0000256" key="1">
    <source>
        <dbReference type="ARBA" id="ARBA00004953"/>
    </source>
</evidence>
<gene>
    <name evidence="7 10" type="primary">cobQ</name>
    <name evidence="10" type="ORF">KL86APRO_12366</name>
</gene>
<feature type="active site" description="Nucleophile" evidence="7">
    <location>
        <position position="333"/>
    </location>
</feature>
<dbReference type="GO" id="GO:0003824">
    <property type="term" value="F:catalytic activity"/>
    <property type="evidence" value="ECO:0007669"/>
    <property type="project" value="InterPro"/>
</dbReference>
<sequence>MTAIMFQGTGSDVGKSMLVAGLCRALVRRGMTVRPFKPQNMSNNAAVTADGGEIGRAQALQARACGVPPSVDMNPVLLKPQTDVGAQVVVRGQMRGSASAKDFFATKAALMPEVLAAFRKLESECDIVLIEGAGSAAEVNLRDNDIANMGFAEAADVPVVLIGDIDRGGVIASIVGTHVLIRESERARTVGYLINKFRGDVSLFTPATATIAEKTGLPCLGVVPWFADAAKLPAEDAMTLENRDFSRKGGRIVVAVPRLSRIANFDDLDPLAAEPDVDVVFVAPGETIPTDATVVILPGSKATRADLDVIRAEGWDVDIAAHVRRGGYLVGLCAGFQSLGKVVSDPDGIEGPPGDTPGLGFLDLATSMRGKKVLEEVSGFDVWSQSPIRGYEMHVGETTGPGLDRPWVTLGNIPVGAIAADGRVMGCYIHGIFASDGFRKAFLAHVGNPDRATVAYDALVEATLDKLADHLEAHVDIAALLKAAR</sequence>
<dbReference type="SUPFAM" id="SSF52540">
    <property type="entry name" value="P-loop containing nucleoside triphosphate hydrolases"/>
    <property type="match status" value="1"/>
</dbReference>
<feature type="active site" evidence="7">
    <location>
        <position position="430"/>
    </location>
</feature>
<dbReference type="Pfam" id="PF07685">
    <property type="entry name" value="GATase_3"/>
    <property type="match status" value="1"/>
</dbReference>
<dbReference type="PANTHER" id="PTHR21343:SF1">
    <property type="entry name" value="COBYRIC ACID SYNTHASE"/>
    <property type="match status" value="1"/>
</dbReference>
<dbReference type="InterPro" id="IPR002586">
    <property type="entry name" value="CobQ/CobB/MinD/ParA_Nub-bd_dom"/>
</dbReference>
<dbReference type="NCBIfam" id="NF001989">
    <property type="entry name" value="PRK00784.1"/>
    <property type="match status" value="1"/>
</dbReference>
<organism evidence="10">
    <name type="scientific">uncultured Alphaproteobacteria bacterium</name>
    <dbReference type="NCBI Taxonomy" id="91750"/>
    <lineage>
        <taxon>Bacteria</taxon>
        <taxon>Pseudomonadati</taxon>
        <taxon>Pseudomonadota</taxon>
        <taxon>Alphaproteobacteria</taxon>
        <taxon>environmental samples</taxon>
    </lineage>
</organism>
<comment type="function">
    <text evidence="6 7">Catalyzes amidations at positions B, D, E, and G on adenosylcobyrinic A,C-diamide. NH(2) groups are provided by glutamine, and one molecule of ATP is hydrogenolyzed for each amidation.</text>
</comment>
<keyword evidence="5 7" id="KW-0315">Glutamine amidotransferase</keyword>
<dbReference type="HAMAP" id="MF_00028">
    <property type="entry name" value="CobQ"/>
    <property type="match status" value="1"/>
</dbReference>
<protein>
    <recommendedName>
        <fullName evidence="3 7">Cobyric acid synthase</fullName>
    </recommendedName>
</protein>
<dbReference type="CDD" id="cd05389">
    <property type="entry name" value="CobQ_N"/>
    <property type="match status" value="1"/>
</dbReference>
<dbReference type="EMBL" id="FLUO01000001">
    <property type="protein sequence ID" value="SBW08272.1"/>
    <property type="molecule type" value="Genomic_DNA"/>
</dbReference>